<accession>A0A7L7KY30</accession>
<dbReference type="KEGG" id="cpab:G6534_06070"/>
<organism evidence="1 2">
    <name type="scientific">Companilactobacillus pabuli</name>
    <dbReference type="NCBI Taxonomy" id="2714036"/>
    <lineage>
        <taxon>Bacteria</taxon>
        <taxon>Bacillati</taxon>
        <taxon>Bacillota</taxon>
        <taxon>Bacilli</taxon>
        <taxon>Lactobacillales</taxon>
        <taxon>Lactobacillaceae</taxon>
        <taxon>Companilactobacillus</taxon>
    </lineage>
</organism>
<dbReference type="AlphaFoldDB" id="A0A7L7KY30"/>
<evidence type="ECO:0000313" key="1">
    <source>
        <dbReference type="EMBL" id="QMT84216.1"/>
    </source>
</evidence>
<dbReference type="Proteomes" id="UP000514410">
    <property type="component" value="Chromosome"/>
</dbReference>
<name>A0A7L7KY30_9LACO</name>
<dbReference type="RefSeq" id="WP_182082483.1">
    <property type="nucleotide sequence ID" value="NZ_CP049366.1"/>
</dbReference>
<gene>
    <name evidence="1" type="ORF">G6534_06070</name>
</gene>
<evidence type="ECO:0000313" key="2">
    <source>
        <dbReference type="Proteomes" id="UP000514410"/>
    </source>
</evidence>
<dbReference type="EMBL" id="CP049366">
    <property type="protein sequence ID" value="QMT84216.1"/>
    <property type="molecule type" value="Genomic_DNA"/>
</dbReference>
<protein>
    <submittedName>
        <fullName evidence="1">Uncharacterized protein</fullName>
    </submittedName>
</protein>
<reference evidence="1 2" key="1">
    <citation type="submission" date="2020-02" db="EMBL/GenBank/DDBJ databases">
        <title>Complete Genome Sequence of Lactobacillus sp. NFFJ11 Isolated from animal feed.</title>
        <authorList>
            <person name="Jung J.Y."/>
        </authorList>
    </citation>
    <scope>NUCLEOTIDE SEQUENCE [LARGE SCALE GENOMIC DNA]</scope>
    <source>
        <strain evidence="1 2">NFFJ11</strain>
    </source>
</reference>
<sequence>MYVAKLGNLYLESIQTSITGKVIEMTLTSEIAEANVFISLSGFKVVKECGLKLYKLVEKEVSEGAE</sequence>
<keyword evidence="2" id="KW-1185">Reference proteome</keyword>
<proteinExistence type="predicted"/>